<evidence type="ECO:0000313" key="2">
    <source>
        <dbReference type="Proteomes" id="UP001224775"/>
    </source>
</evidence>
<accession>A0AAD8Y4A0</accession>
<sequence>MRRRVSIERYCAPPRHFIGVMKKAFHGTLN</sequence>
<protein>
    <submittedName>
        <fullName evidence="1">Uncharacterized protein</fullName>
    </submittedName>
</protein>
<dbReference type="EMBL" id="JATAAI010000021">
    <property type="protein sequence ID" value="KAK1738395.1"/>
    <property type="molecule type" value="Genomic_DNA"/>
</dbReference>
<proteinExistence type="predicted"/>
<name>A0AAD8Y4A0_9STRA</name>
<reference evidence="1" key="1">
    <citation type="submission" date="2023-06" db="EMBL/GenBank/DDBJ databases">
        <title>Survivors Of The Sea: Transcriptome response of Skeletonema marinoi to long-term dormancy.</title>
        <authorList>
            <person name="Pinder M.I.M."/>
            <person name="Kourtchenko O."/>
            <person name="Robertson E.K."/>
            <person name="Larsson T."/>
            <person name="Maumus F."/>
            <person name="Osuna-Cruz C.M."/>
            <person name="Vancaester E."/>
            <person name="Stenow R."/>
            <person name="Vandepoele K."/>
            <person name="Ploug H."/>
            <person name="Bruchert V."/>
            <person name="Godhe A."/>
            <person name="Topel M."/>
        </authorList>
    </citation>
    <scope>NUCLEOTIDE SEQUENCE</scope>
    <source>
        <strain evidence="1">R05AC</strain>
    </source>
</reference>
<gene>
    <name evidence="1" type="ORF">QTG54_011064</name>
</gene>
<dbReference type="AlphaFoldDB" id="A0AAD8Y4A0"/>
<organism evidence="1 2">
    <name type="scientific">Skeletonema marinoi</name>
    <dbReference type="NCBI Taxonomy" id="267567"/>
    <lineage>
        <taxon>Eukaryota</taxon>
        <taxon>Sar</taxon>
        <taxon>Stramenopiles</taxon>
        <taxon>Ochrophyta</taxon>
        <taxon>Bacillariophyta</taxon>
        <taxon>Coscinodiscophyceae</taxon>
        <taxon>Thalassiosirophycidae</taxon>
        <taxon>Thalassiosirales</taxon>
        <taxon>Skeletonemataceae</taxon>
        <taxon>Skeletonema</taxon>
        <taxon>Skeletonema marinoi-dohrnii complex</taxon>
    </lineage>
</organism>
<evidence type="ECO:0000313" key="1">
    <source>
        <dbReference type="EMBL" id="KAK1738395.1"/>
    </source>
</evidence>
<comment type="caution">
    <text evidence="1">The sequence shown here is derived from an EMBL/GenBank/DDBJ whole genome shotgun (WGS) entry which is preliminary data.</text>
</comment>
<dbReference type="Proteomes" id="UP001224775">
    <property type="component" value="Unassembled WGS sequence"/>
</dbReference>
<keyword evidence="2" id="KW-1185">Reference proteome</keyword>